<proteinExistence type="predicted"/>
<dbReference type="EMBL" id="JBIAWJ010000001">
    <property type="protein sequence ID" value="MFF4520016.1"/>
    <property type="molecule type" value="Genomic_DNA"/>
</dbReference>
<feature type="domain" description="N-acetyltransferase" evidence="2">
    <location>
        <begin position="52"/>
        <end position="265"/>
    </location>
</feature>
<evidence type="ECO:0000259" key="2">
    <source>
        <dbReference type="PROSITE" id="PS51186"/>
    </source>
</evidence>
<evidence type="ECO:0000313" key="3">
    <source>
        <dbReference type="EMBL" id="MFF4520016.1"/>
    </source>
</evidence>
<evidence type="ECO:0000256" key="1">
    <source>
        <dbReference type="SAM" id="MobiDB-lite"/>
    </source>
</evidence>
<dbReference type="GO" id="GO:0016746">
    <property type="term" value="F:acyltransferase activity"/>
    <property type="evidence" value="ECO:0007669"/>
    <property type="project" value="UniProtKB-KW"/>
</dbReference>
<dbReference type="PROSITE" id="PS51186">
    <property type="entry name" value="GNAT"/>
    <property type="match status" value="1"/>
</dbReference>
<dbReference type="Pfam" id="PF00583">
    <property type="entry name" value="Acetyltransf_1"/>
    <property type="match status" value="1"/>
</dbReference>
<feature type="region of interest" description="Disordered" evidence="1">
    <location>
        <begin position="1"/>
        <end position="42"/>
    </location>
</feature>
<keyword evidence="4" id="KW-1185">Reference proteome</keyword>
<name>A0ABW6U996_9ACTN</name>
<dbReference type="Gene3D" id="3.40.630.30">
    <property type="match status" value="1"/>
</dbReference>
<reference evidence="3 4" key="1">
    <citation type="submission" date="2024-10" db="EMBL/GenBank/DDBJ databases">
        <title>The Natural Products Discovery Center: Release of the First 8490 Sequenced Strains for Exploring Actinobacteria Biosynthetic Diversity.</title>
        <authorList>
            <person name="Kalkreuter E."/>
            <person name="Kautsar S.A."/>
            <person name="Yang D."/>
            <person name="Bader C.D."/>
            <person name="Teijaro C.N."/>
            <person name="Fluegel L."/>
            <person name="Davis C.M."/>
            <person name="Simpson J.R."/>
            <person name="Lauterbach L."/>
            <person name="Steele A.D."/>
            <person name="Gui C."/>
            <person name="Meng S."/>
            <person name="Li G."/>
            <person name="Viehrig K."/>
            <person name="Ye F."/>
            <person name="Su P."/>
            <person name="Kiefer A.F."/>
            <person name="Nichols A."/>
            <person name="Cepeda A.J."/>
            <person name="Yan W."/>
            <person name="Fan B."/>
            <person name="Jiang Y."/>
            <person name="Adhikari A."/>
            <person name="Zheng C.-J."/>
            <person name="Schuster L."/>
            <person name="Cowan T.M."/>
            <person name="Smanski M.J."/>
            <person name="Chevrette M.G."/>
            <person name="De Carvalho L.P.S."/>
            <person name="Shen B."/>
        </authorList>
    </citation>
    <scope>NUCLEOTIDE SEQUENCE [LARGE SCALE GENOMIC DNA]</scope>
    <source>
        <strain evidence="3 4">NPDC001390</strain>
    </source>
</reference>
<sequence>MDVDRGASAPLSHALPIPDPSGFSDPSGRVGRGPVGRVPPPRAPGRGLFFGCAVRPMEPEDLHFVVTEHRAHFPDGFFARLGPRYLAAYTRTYLTSPHARAYIAEADGLPVGFLVGVTDPAAHRQHLVRTHGRRLALHACASLTVRPRLALHFLRTRLGRYARKLLPARRDPAQQPTPVAPRPGATAVLAHVAILGRVRSLGLGSALIRRFTDEAATAGCARVSLVTAAGPDGAGRYYERLGWQHAGETRTPEGRALLTYEYDLSPQPRRGTAQ</sequence>
<dbReference type="InterPro" id="IPR016181">
    <property type="entry name" value="Acyl_CoA_acyltransferase"/>
</dbReference>
<comment type="caution">
    <text evidence="3">The sequence shown here is derived from an EMBL/GenBank/DDBJ whole genome shotgun (WGS) entry which is preliminary data.</text>
</comment>
<dbReference type="Proteomes" id="UP001602058">
    <property type="component" value="Unassembled WGS sequence"/>
</dbReference>
<dbReference type="InterPro" id="IPR000182">
    <property type="entry name" value="GNAT_dom"/>
</dbReference>
<keyword evidence="3" id="KW-0808">Transferase</keyword>
<accession>A0ABW6U996</accession>
<evidence type="ECO:0000313" key="4">
    <source>
        <dbReference type="Proteomes" id="UP001602058"/>
    </source>
</evidence>
<organism evidence="3 4">
    <name type="scientific">Streptomyces bluensis</name>
    <dbReference type="NCBI Taxonomy" id="33897"/>
    <lineage>
        <taxon>Bacteria</taxon>
        <taxon>Bacillati</taxon>
        <taxon>Actinomycetota</taxon>
        <taxon>Actinomycetes</taxon>
        <taxon>Kitasatosporales</taxon>
        <taxon>Streptomycetaceae</taxon>
        <taxon>Streptomyces</taxon>
    </lineage>
</organism>
<gene>
    <name evidence="3" type="ORF">ACFY1D_00860</name>
</gene>
<keyword evidence="3" id="KW-0012">Acyltransferase</keyword>
<dbReference type="CDD" id="cd04301">
    <property type="entry name" value="NAT_SF"/>
    <property type="match status" value="1"/>
</dbReference>
<protein>
    <submittedName>
        <fullName evidence="3">GNAT family N-acetyltransferase</fullName>
        <ecNumber evidence="3">2.3.1.-</ecNumber>
    </submittedName>
</protein>
<dbReference type="SUPFAM" id="SSF55729">
    <property type="entry name" value="Acyl-CoA N-acyltransferases (Nat)"/>
    <property type="match status" value="1"/>
</dbReference>
<dbReference type="RefSeq" id="WP_387882543.1">
    <property type="nucleotide sequence ID" value="NZ_JBIAWJ010000001.1"/>
</dbReference>
<dbReference type="EC" id="2.3.1.-" evidence="3"/>